<feature type="compositionally biased region" description="Polar residues" evidence="6">
    <location>
        <begin position="92"/>
        <end position="137"/>
    </location>
</feature>
<evidence type="ECO:0000256" key="6">
    <source>
        <dbReference type="SAM" id="MobiDB-lite"/>
    </source>
</evidence>
<protein>
    <recommendedName>
        <fullName evidence="7">Xylanolytic transcriptional activator regulatory domain-containing protein</fullName>
    </recommendedName>
</protein>
<keyword evidence="3" id="KW-0238">DNA-binding</keyword>
<keyword evidence="4" id="KW-0804">Transcription</keyword>
<dbReference type="InterPro" id="IPR052073">
    <property type="entry name" value="Amide_Lactam_Regulators"/>
</dbReference>
<gene>
    <name evidence="8" type="ORF">K444DRAFT_602833</name>
</gene>
<evidence type="ECO:0000313" key="9">
    <source>
        <dbReference type="Proteomes" id="UP000235371"/>
    </source>
</evidence>
<evidence type="ECO:0000256" key="4">
    <source>
        <dbReference type="ARBA" id="ARBA00023163"/>
    </source>
</evidence>
<dbReference type="GeneID" id="36586821"/>
<dbReference type="InterPro" id="IPR007219">
    <property type="entry name" value="XnlR_reg_dom"/>
</dbReference>
<feature type="compositionally biased region" description="Polar residues" evidence="6">
    <location>
        <begin position="51"/>
        <end position="83"/>
    </location>
</feature>
<dbReference type="PANTHER" id="PTHR47171">
    <property type="entry name" value="FARA-RELATED"/>
    <property type="match status" value="1"/>
</dbReference>
<dbReference type="GO" id="GO:0000981">
    <property type="term" value="F:DNA-binding transcription factor activity, RNA polymerase II-specific"/>
    <property type="evidence" value="ECO:0007669"/>
    <property type="project" value="InterPro"/>
</dbReference>
<dbReference type="EMBL" id="KZ613912">
    <property type="protein sequence ID" value="PMD52091.1"/>
    <property type="molecule type" value="Genomic_DNA"/>
</dbReference>
<dbReference type="InterPro" id="IPR001138">
    <property type="entry name" value="Zn2Cys6_DnaBD"/>
</dbReference>
<feature type="compositionally biased region" description="Polar residues" evidence="6">
    <location>
        <begin position="1"/>
        <end position="13"/>
    </location>
</feature>
<feature type="region of interest" description="Disordered" evidence="6">
    <location>
        <begin position="1"/>
        <end position="143"/>
    </location>
</feature>
<dbReference type="STRING" id="1095630.A0A2J6SMT9"/>
<evidence type="ECO:0000256" key="2">
    <source>
        <dbReference type="ARBA" id="ARBA00023015"/>
    </source>
</evidence>
<proteinExistence type="predicted"/>
<dbReference type="GO" id="GO:0003677">
    <property type="term" value="F:DNA binding"/>
    <property type="evidence" value="ECO:0007669"/>
    <property type="project" value="UniProtKB-KW"/>
</dbReference>
<dbReference type="GO" id="GO:0006351">
    <property type="term" value="P:DNA-templated transcription"/>
    <property type="evidence" value="ECO:0007669"/>
    <property type="project" value="InterPro"/>
</dbReference>
<dbReference type="CDD" id="cd00067">
    <property type="entry name" value="GAL4"/>
    <property type="match status" value="1"/>
</dbReference>
<accession>A0A2J6SMT9</accession>
<dbReference type="PANTHER" id="PTHR47171:SF6">
    <property type="entry name" value="SPECIFIC TRANSCRIPTION FACTOR, PUTATIVE (AFU_ORTHOLOGUE AFUA_2G06130)-RELATED"/>
    <property type="match status" value="1"/>
</dbReference>
<organism evidence="8 9">
    <name type="scientific">Hyaloscypha bicolor E</name>
    <dbReference type="NCBI Taxonomy" id="1095630"/>
    <lineage>
        <taxon>Eukaryota</taxon>
        <taxon>Fungi</taxon>
        <taxon>Dikarya</taxon>
        <taxon>Ascomycota</taxon>
        <taxon>Pezizomycotina</taxon>
        <taxon>Leotiomycetes</taxon>
        <taxon>Helotiales</taxon>
        <taxon>Hyaloscyphaceae</taxon>
        <taxon>Hyaloscypha</taxon>
        <taxon>Hyaloscypha bicolor</taxon>
    </lineage>
</organism>
<dbReference type="RefSeq" id="XP_024728995.1">
    <property type="nucleotide sequence ID" value="XM_024878744.1"/>
</dbReference>
<dbReference type="Proteomes" id="UP000235371">
    <property type="component" value="Unassembled WGS sequence"/>
</dbReference>
<dbReference type="AlphaFoldDB" id="A0A2J6SMT9"/>
<feature type="domain" description="Xylanolytic transcriptional activator regulatory" evidence="7">
    <location>
        <begin position="336"/>
        <end position="408"/>
    </location>
</feature>
<evidence type="ECO:0000313" key="8">
    <source>
        <dbReference type="EMBL" id="PMD52091.1"/>
    </source>
</evidence>
<keyword evidence="1" id="KW-0862">Zinc</keyword>
<sequence length="681" mass="74418">MSVSNSNVGSTTFKFVASDGGAPQKRRQVAQACESCRKRKKRCHHTEADARSSTVSNHTHQSPVSTSPSTQAVPTDPQLSRSSGVEGEQFHTETSPTTSIPVERISQGTESIGTAGGSNEIQADAPESTTISQNQEGRSSRFIGDLNPEGIFLAATSPNATRGVSNDSIGIWLSSALSRRPSQSASLSSLAPSNLFYGSGSLVQNVLVPMLEQECRSTVPPPEKVEALSKIYFEKVHPIFPVIDVEAHHNLSPTDPGHVLLQQGICLAASKNFAARPHLIIAPSSPPLSCREFGETLTGAMRISIEMGLVSDKLIIIQALALMSQFSDNPVSEDISSQLCGRAIQHVQSLGLHINGQQEEHRDRCSTTLLCCIWAIDRMNAAFNGRPVLMHERDLRKDLDLCFEKQEPCFRVFLKVIELLDKVIDLYRPLPTSGDQPGLNWEFPAFEYVVVRCGGSQVSTSALATIETLYHAIAILSCRSKSWADPERSSMSYLRQSLSTSILSSTVIRELRDQLTLFPFIPYAMSLSMSIVYREMRHSRLPLHRARSRAQFQILCDALSELSGIFWSASTTADMGKKLLKEMDRVVSAASASEARRPQQGTNDAFIMGGAFDAPSNFASQKSFGESGMTGNDNISNDFDASMFDFIADIDLFGMFDPAFDLDGFDACLESNLNPAFPNPF</sequence>
<reference evidence="8 9" key="1">
    <citation type="submission" date="2016-04" db="EMBL/GenBank/DDBJ databases">
        <title>A degradative enzymes factory behind the ericoid mycorrhizal symbiosis.</title>
        <authorList>
            <consortium name="DOE Joint Genome Institute"/>
            <person name="Martino E."/>
            <person name="Morin E."/>
            <person name="Grelet G."/>
            <person name="Kuo A."/>
            <person name="Kohler A."/>
            <person name="Daghino S."/>
            <person name="Barry K."/>
            <person name="Choi C."/>
            <person name="Cichocki N."/>
            <person name="Clum A."/>
            <person name="Copeland A."/>
            <person name="Hainaut M."/>
            <person name="Haridas S."/>
            <person name="Labutti K."/>
            <person name="Lindquist E."/>
            <person name="Lipzen A."/>
            <person name="Khouja H.-R."/>
            <person name="Murat C."/>
            <person name="Ohm R."/>
            <person name="Olson A."/>
            <person name="Spatafora J."/>
            <person name="Veneault-Fourrey C."/>
            <person name="Henrissat B."/>
            <person name="Grigoriev I."/>
            <person name="Martin F."/>
            <person name="Perotto S."/>
        </authorList>
    </citation>
    <scope>NUCLEOTIDE SEQUENCE [LARGE SCALE GENOMIC DNA]</scope>
    <source>
        <strain evidence="8 9">E</strain>
    </source>
</reference>
<dbReference type="SMART" id="SM00906">
    <property type="entry name" value="Fungal_trans"/>
    <property type="match status" value="1"/>
</dbReference>
<keyword evidence="9" id="KW-1185">Reference proteome</keyword>
<evidence type="ECO:0000256" key="5">
    <source>
        <dbReference type="ARBA" id="ARBA00023242"/>
    </source>
</evidence>
<evidence type="ECO:0000256" key="1">
    <source>
        <dbReference type="ARBA" id="ARBA00022833"/>
    </source>
</evidence>
<dbReference type="InParanoid" id="A0A2J6SMT9"/>
<keyword evidence="5" id="KW-0539">Nucleus</keyword>
<dbReference type="CDD" id="cd12148">
    <property type="entry name" value="fungal_TF_MHR"/>
    <property type="match status" value="1"/>
</dbReference>
<evidence type="ECO:0000259" key="7">
    <source>
        <dbReference type="SMART" id="SM00906"/>
    </source>
</evidence>
<name>A0A2J6SMT9_9HELO</name>
<dbReference type="GO" id="GO:0008270">
    <property type="term" value="F:zinc ion binding"/>
    <property type="evidence" value="ECO:0007669"/>
    <property type="project" value="InterPro"/>
</dbReference>
<dbReference type="OrthoDB" id="3990906at2759"/>
<evidence type="ECO:0000256" key="3">
    <source>
        <dbReference type="ARBA" id="ARBA00023125"/>
    </source>
</evidence>
<dbReference type="Pfam" id="PF04082">
    <property type="entry name" value="Fungal_trans"/>
    <property type="match status" value="1"/>
</dbReference>
<keyword evidence="2" id="KW-0805">Transcription regulation</keyword>